<dbReference type="InterPro" id="IPR027365">
    <property type="entry name" value="GNAT_acetyltra_YdfB-like"/>
</dbReference>
<accession>A0A1I2P1L2</accession>
<protein>
    <submittedName>
        <fullName evidence="2">FR47-like protein</fullName>
    </submittedName>
</protein>
<dbReference type="GO" id="GO:0016747">
    <property type="term" value="F:acyltransferase activity, transferring groups other than amino-acyl groups"/>
    <property type="evidence" value="ECO:0007669"/>
    <property type="project" value="InterPro"/>
</dbReference>
<dbReference type="Proteomes" id="UP000181942">
    <property type="component" value="Unassembled WGS sequence"/>
</dbReference>
<dbReference type="RefSeq" id="WP_075031122.1">
    <property type="nucleotide sequence ID" value="NZ_FONR01000015.1"/>
</dbReference>
<dbReference type="InterPro" id="IPR000182">
    <property type="entry name" value="GNAT_dom"/>
</dbReference>
<reference evidence="2 3" key="1">
    <citation type="submission" date="2016-10" db="EMBL/GenBank/DDBJ databases">
        <authorList>
            <person name="de Groot N.N."/>
        </authorList>
    </citation>
    <scope>NUCLEOTIDE SEQUENCE [LARGE SCALE GENOMIC DNA]</scope>
    <source>
        <strain evidence="2 3">OK461</strain>
    </source>
</reference>
<dbReference type="Gene3D" id="3.40.630.30">
    <property type="match status" value="1"/>
</dbReference>
<dbReference type="InterPro" id="IPR016181">
    <property type="entry name" value="Acyl_CoA_acyltransferase"/>
</dbReference>
<dbReference type="SUPFAM" id="SSF55729">
    <property type="entry name" value="Acyl-CoA N-acyltransferases (Nat)"/>
    <property type="match status" value="1"/>
</dbReference>
<dbReference type="AlphaFoldDB" id="A0A1I2P1L2"/>
<sequence length="258" mass="28159">MIQLLPHQIPALSRWFPAAAPGPAALAEHALATGTGQWWADRAVHPRTVAVRCADHALLRGDPDALTAGDLTPLADCWIDAPDRFRPVLATTFDRVTPWERMVYVQRMPPSSAPRLPWGVTVRRLTPEHAPALAELGTDAAWIHGTWGGPTALAASGLGWAALHKDRILALACAYLLSSTHEDIACLTVPEHRREHLALACVTALCTDIAARGHTASWSCSRDNRPSRLLAWTAGFRLEREYVHHVTGNPARHDHLTA</sequence>
<gene>
    <name evidence="2" type="ORF">SAMN02787118_115238</name>
</gene>
<evidence type="ECO:0000313" key="3">
    <source>
        <dbReference type="Proteomes" id="UP000181942"/>
    </source>
</evidence>
<dbReference type="PROSITE" id="PS51186">
    <property type="entry name" value="GNAT"/>
    <property type="match status" value="1"/>
</dbReference>
<evidence type="ECO:0000259" key="1">
    <source>
        <dbReference type="PROSITE" id="PS51186"/>
    </source>
</evidence>
<evidence type="ECO:0000313" key="2">
    <source>
        <dbReference type="EMBL" id="SFG09270.1"/>
    </source>
</evidence>
<proteinExistence type="predicted"/>
<dbReference type="OrthoDB" id="3570754at2"/>
<dbReference type="EMBL" id="FONR01000015">
    <property type="protein sequence ID" value="SFG09270.1"/>
    <property type="molecule type" value="Genomic_DNA"/>
</dbReference>
<dbReference type="Pfam" id="PF12746">
    <property type="entry name" value="GNAT_acetyltran"/>
    <property type="match status" value="1"/>
</dbReference>
<organism evidence="2 3">
    <name type="scientific">Streptomyces mirabilis</name>
    <dbReference type="NCBI Taxonomy" id="68239"/>
    <lineage>
        <taxon>Bacteria</taxon>
        <taxon>Bacillati</taxon>
        <taxon>Actinomycetota</taxon>
        <taxon>Actinomycetes</taxon>
        <taxon>Kitasatosporales</taxon>
        <taxon>Streptomycetaceae</taxon>
        <taxon>Streptomyces</taxon>
    </lineage>
</organism>
<feature type="domain" description="N-acetyltransferase" evidence="1">
    <location>
        <begin position="120"/>
        <end position="258"/>
    </location>
</feature>
<name>A0A1I2P1L2_9ACTN</name>